<dbReference type="InterPro" id="IPR029044">
    <property type="entry name" value="Nucleotide-diphossugar_trans"/>
</dbReference>
<feature type="compositionally biased region" description="Basic and acidic residues" evidence="4">
    <location>
        <begin position="11"/>
        <end position="22"/>
    </location>
</feature>
<dbReference type="GO" id="GO:0016757">
    <property type="term" value="F:glycosyltransferase activity"/>
    <property type="evidence" value="ECO:0007669"/>
    <property type="project" value="UniProtKB-KW"/>
</dbReference>
<evidence type="ECO:0000256" key="3">
    <source>
        <dbReference type="ARBA" id="ARBA00022679"/>
    </source>
</evidence>
<keyword evidence="8" id="KW-1185">Reference proteome</keyword>
<dbReference type="RefSeq" id="WP_306706217.1">
    <property type="nucleotide sequence ID" value="NZ_JAUJFI010000045.1"/>
</dbReference>
<evidence type="ECO:0000259" key="6">
    <source>
        <dbReference type="Pfam" id="PF13524"/>
    </source>
</evidence>
<dbReference type="InterPro" id="IPR001173">
    <property type="entry name" value="Glyco_trans_2-like"/>
</dbReference>
<organism evidence="7 8">
    <name type="scientific">Azospirillum isscasi</name>
    <dbReference type="NCBI Taxonomy" id="3053926"/>
    <lineage>
        <taxon>Bacteria</taxon>
        <taxon>Pseudomonadati</taxon>
        <taxon>Pseudomonadota</taxon>
        <taxon>Alphaproteobacteria</taxon>
        <taxon>Rhodospirillales</taxon>
        <taxon>Azospirillaceae</taxon>
        <taxon>Azospirillum</taxon>
    </lineage>
</organism>
<dbReference type="Pfam" id="PF13524">
    <property type="entry name" value="Glyco_trans_1_2"/>
    <property type="match status" value="2"/>
</dbReference>
<gene>
    <name evidence="7" type="ORF">QSG27_11615</name>
</gene>
<evidence type="ECO:0000259" key="5">
    <source>
        <dbReference type="Pfam" id="PF00535"/>
    </source>
</evidence>
<evidence type="ECO:0000256" key="4">
    <source>
        <dbReference type="SAM" id="MobiDB-lite"/>
    </source>
</evidence>
<keyword evidence="2 7" id="KW-0328">Glycosyltransferase</keyword>
<dbReference type="EMBL" id="JAUJFI010000045">
    <property type="protein sequence ID" value="MDQ2103335.1"/>
    <property type="molecule type" value="Genomic_DNA"/>
</dbReference>
<protein>
    <submittedName>
        <fullName evidence="7">Glycosyltransferase</fullName>
        <ecNumber evidence="7">2.4.-.-</ecNumber>
    </submittedName>
</protein>
<feature type="domain" description="Glycosyltransferase 2-like" evidence="5">
    <location>
        <begin position="641"/>
        <end position="769"/>
    </location>
</feature>
<evidence type="ECO:0000313" key="7">
    <source>
        <dbReference type="EMBL" id="MDQ2103335.1"/>
    </source>
</evidence>
<dbReference type="PANTHER" id="PTHR43179:SF12">
    <property type="entry name" value="GALACTOFURANOSYLTRANSFERASE GLFT2"/>
    <property type="match status" value="1"/>
</dbReference>
<feature type="domain" description="Spore protein YkvP/CgeB glycosyl transferase-like" evidence="6">
    <location>
        <begin position="1381"/>
        <end position="1521"/>
    </location>
</feature>
<dbReference type="Proteomes" id="UP001227317">
    <property type="component" value="Unassembled WGS sequence"/>
</dbReference>
<evidence type="ECO:0000256" key="1">
    <source>
        <dbReference type="ARBA" id="ARBA00006739"/>
    </source>
</evidence>
<comment type="caution">
    <text evidence="7">The sequence shown here is derived from an EMBL/GenBank/DDBJ whole genome shotgun (WGS) entry which is preliminary data.</text>
</comment>
<comment type="similarity">
    <text evidence="1">Belongs to the glycosyltransferase 2 family.</text>
</comment>
<dbReference type="SUPFAM" id="SSF53448">
    <property type="entry name" value="Nucleotide-diphospho-sugar transferases"/>
    <property type="match status" value="1"/>
</dbReference>
<feature type="region of interest" description="Disordered" evidence="4">
    <location>
        <begin position="1"/>
        <end position="22"/>
    </location>
</feature>
<dbReference type="InterPro" id="IPR055259">
    <property type="entry name" value="YkvP/CgeB_Glyco_trans-like"/>
</dbReference>
<dbReference type="Pfam" id="PF00535">
    <property type="entry name" value="Glycos_transf_2"/>
    <property type="match status" value="1"/>
</dbReference>
<dbReference type="Gene3D" id="3.90.550.10">
    <property type="entry name" value="Spore Coat Polysaccharide Biosynthesis Protein SpsA, Chain A"/>
    <property type="match status" value="1"/>
</dbReference>
<keyword evidence="3 7" id="KW-0808">Transferase</keyword>
<reference evidence="7 8" key="1">
    <citation type="submission" date="2023-06" db="EMBL/GenBank/DDBJ databases">
        <title>Azospirillum isscasensis sp.nov, a bacterium isolated from rhizosphere soil of rice.</title>
        <authorList>
            <person name="Wang H."/>
        </authorList>
    </citation>
    <scope>NUCLEOTIDE SEQUENCE [LARGE SCALE GENOMIC DNA]</scope>
    <source>
        <strain evidence="7 8">C340-1</strain>
    </source>
</reference>
<dbReference type="SUPFAM" id="SSF53756">
    <property type="entry name" value="UDP-Glycosyltransferase/glycogen phosphorylase"/>
    <property type="match status" value="2"/>
</dbReference>
<dbReference type="EC" id="2.4.-.-" evidence="7"/>
<accession>A0ABU0WGJ9</accession>
<name>A0ABU0WGJ9_9PROT</name>
<feature type="domain" description="Spore protein YkvP/CgeB glycosyl transferase-like" evidence="6">
    <location>
        <begin position="1080"/>
        <end position="1216"/>
    </location>
</feature>
<evidence type="ECO:0000256" key="2">
    <source>
        <dbReference type="ARBA" id="ARBA00022676"/>
    </source>
</evidence>
<dbReference type="PANTHER" id="PTHR43179">
    <property type="entry name" value="RHAMNOSYLTRANSFERASE WBBL"/>
    <property type="match status" value="1"/>
</dbReference>
<sequence length="1527" mass="169372">MARVTDTATEPPHEEGTLRPLDEALSTEAVEVDMQYCSSDLGNLSDPPPYRAMIEAIDGEGLKGWCINALDVKKPVSLTVAFFGVDLCQIETSMPRPDVQNALGQLCTPGFHLRWSSRRYDEQTIQALISRVDADPASEAALDVRVTDGDLFLPILSDLEVRLTNVEMLHIISSVDPEPVTGNDGGPHTAVEGYIDSVDNMEVHGWALRHGQDAPDTVELLVDGVVVASTLAADPRGDLAALGIRNCAYLLAIPAQYYDGAMHRIEVRTAEDGIPLAGSPIHRRLTSVQDGRWMISGRKIDGWIIPALSGNIKLSIWADGMIAVSTQIDGVAGEMASFSQMLPISLIDGQSHTINVSPTNEPGNPLLRTQGGTQAHFSRRVKASIDSTQDGFIRGWAFDCCDSDRSIEIELWDGPVILGRTVTDLLRQDVNKHFDVTGNHGFSIAIPIQRFDGRPHNLCLKALGEDLTVAPTKRLPEILNRSLLGASKQRFVGKVDSATCQEVSGWVADKFAPFQPVRVAIIVDDVCEAIILADQFQKRLQPVAGSGYHAFRYQFPARLMNSTRRKVEVRVVSNNTALPIGAKNALAVDLFFPLIDFFAAYEQCENVGRVLTIPLTNVVPRPTGPAATRPPLADGDDPAVSVIVLNWNGATLVEELLNSIAVHFAGESLEVLLVDHGSSDDSLAVAERFSDRIALTVLARKMNYSFSASNNFAASQARGRYLFFVNNDLVFTGNCLPAMTAWLEQDESIGIVGMRLAEPLPKEGGGWRYAPHHRGIQFLPKTQANKDVSYFPAEIDDHYSDCGAAFEMPAVTGAALLCRKDDFLAIDGFDKTYFYGLEDVDLCLRMSEHLNKRIICDTTVTALHNRSFTRTARLATGKPNPVLANPKSQTQNAKYFASRFGRRILRETLLSLINGKTLWRTQPLRVTFVITDASLNTPAGDFYTAMEMAEAMRKLFGWETLFAKRDVTEMPGTDVLIVMRHDFNLSAVRDANPGLVTVAWIRNRVDEWLASPHWDAYNLIFCSSNLAIRKVVEATGRVAHLLPIATNEERFRAKAPVDEHKTDILFTGNYWGATRDAMELLDQVELPGELAIYGHGWHDHERLRKNWRQAVPYVELADIYPSAKLVIDDSHPVTREWNSLNSRVFDALGSGTLVVTNCRGGAEELFGDLLPTFSTRDELLTHLQYFIDHPDEREALAVRLREEVLANHTYKNRAQVFKSVLGDFVGKALRFSIKVGIPNHAEKHAWGDWHFALAIKRTLEKAGHYARIDILPEWYAPLTVKDDAVIVLRGLSAYKPVPSKINLMWLISHPDEVSFSEFDEYDHVFVASKPYTELLQRRLGDRVSTLLQCTDPSIFYPTDANEERVPDVLFVGNSRGVRRPIIDDALQMGIDIGVYGQMWGGIIPHGCVLGEYIPNDGLRAYYSNAKIVLNDHWPDMKREGFVSNRVFDAGACGAAIVSDDIVGLQDIFGESIITYDGPEDLQRKVESLLSDEDVLRSIGERLRQIILAEHTFEHRVRDILATVAAFA</sequence>
<dbReference type="Gene3D" id="3.40.50.2000">
    <property type="entry name" value="Glycogen Phosphorylase B"/>
    <property type="match status" value="2"/>
</dbReference>
<proteinExistence type="inferred from homology"/>
<evidence type="ECO:0000313" key="8">
    <source>
        <dbReference type="Proteomes" id="UP001227317"/>
    </source>
</evidence>